<dbReference type="PROSITE" id="PS50110">
    <property type="entry name" value="RESPONSE_REGULATORY"/>
    <property type="match status" value="1"/>
</dbReference>
<evidence type="ECO:0000256" key="3">
    <source>
        <dbReference type="ARBA" id="ARBA00023163"/>
    </source>
</evidence>
<dbReference type="AlphaFoldDB" id="A0A5D0D067"/>
<dbReference type="SUPFAM" id="SSF52172">
    <property type="entry name" value="CheY-like"/>
    <property type="match status" value="1"/>
</dbReference>
<organism evidence="8 9">
    <name type="scientific">Paenibacillus faecis</name>
    <dbReference type="NCBI Taxonomy" id="862114"/>
    <lineage>
        <taxon>Bacteria</taxon>
        <taxon>Bacillati</taxon>
        <taxon>Bacillota</taxon>
        <taxon>Bacilli</taxon>
        <taxon>Bacillales</taxon>
        <taxon>Paenibacillaceae</taxon>
        <taxon>Paenibacillus</taxon>
    </lineage>
</organism>
<proteinExistence type="predicted"/>
<dbReference type="SMART" id="SM00342">
    <property type="entry name" value="HTH_ARAC"/>
    <property type="match status" value="1"/>
</dbReference>
<dbReference type="GO" id="GO:0043565">
    <property type="term" value="F:sequence-specific DNA binding"/>
    <property type="evidence" value="ECO:0007669"/>
    <property type="project" value="InterPro"/>
</dbReference>
<dbReference type="CDD" id="cd17536">
    <property type="entry name" value="REC_YesN-like"/>
    <property type="match status" value="1"/>
</dbReference>
<evidence type="ECO:0000313" key="8">
    <source>
        <dbReference type="EMBL" id="TYA15318.1"/>
    </source>
</evidence>
<evidence type="ECO:0000256" key="1">
    <source>
        <dbReference type="ARBA" id="ARBA00023015"/>
    </source>
</evidence>
<evidence type="ECO:0000256" key="4">
    <source>
        <dbReference type="PROSITE-ProRule" id="PRU00169"/>
    </source>
</evidence>
<protein>
    <submittedName>
        <fullName evidence="8">Helix-turn-helix domain-containing protein</fullName>
    </submittedName>
</protein>
<dbReference type="InterPro" id="IPR018060">
    <property type="entry name" value="HTH_AraC"/>
</dbReference>
<evidence type="ECO:0000256" key="5">
    <source>
        <dbReference type="SAM" id="MobiDB-lite"/>
    </source>
</evidence>
<dbReference type="SUPFAM" id="SSF46689">
    <property type="entry name" value="Homeodomain-like"/>
    <property type="match status" value="2"/>
</dbReference>
<evidence type="ECO:0000259" key="7">
    <source>
        <dbReference type="PROSITE" id="PS50110"/>
    </source>
</evidence>
<dbReference type="InterPro" id="IPR001789">
    <property type="entry name" value="Sig_transdc_resp-reg_receiver"/>
</dbReference>
<sequence length="575" mass="64657">MRALIVDDEARVRKAVRLLVDWREHGIEDIAEAGGGLEAIGVIREFKPAIVIMDMMMNAGHGMELMAWVNEHAPSLKFIVISGHDDFEFVRGTVRHGGIDYILKPIEPEAINAAVAKAVRQWRQEERERLDQQSKSIRLNEIRPIYGEKLLSSMIDDPGSADNSLKRLRMEGVIPTEADQARLLLIQVDASDTSLLRRFGNDGELLQFSLINICNDFLITDQRGIAFKHWGAAMEILILVWKQPERAAELVGKINDGLFHTLQRRIHVGLASPGPLPSSLPAQYAEAAAAIRRRNLLQPDQYLHALKQGQHASESQHVSEGPRVPEGVRVSGGLRMSEGVRVSEDEPVSLSFAGFQADFKTAVLSGDPGQIASSAQQWIDALTRSGYVSPELLESWKSSIISFRSGLLREVLGSEADQVLPALEQGDQAEASPVPNGYAFSPFAWRDWLIGFLTRLAGEVSKRQQRESRKIGDILAYIEQHYQSELSLQDLASHFQVSREYISRKFKQEFGDNFSDYLAAYRIDKAKKLMRNPNLKVQRIAEMVGFNDVKYFSKVFKKQEGLSPREYRSKWTDQP</sequence>
<keyword evidence="2" id="KW-0238">DNA-binding</keyword>
<dbReference type="PRINTS" id="PR00032">
    <property type="entry name" value="HTHARAC"/>
</dbReference>
<dbReference type="InterPro" id="IPR011006">
    <property type="entry name" value="CheY-like_superfamily"/>
</dbReference>
<feature type="domain" description="Response regulatory" evidence="7">
    <location>
        <begin position="2"/>
        <end position="119"/>
    </location>
</feature>
<dbReference type="Pfam" id="PF12833">
    <property type="entry name" value="HTH_18"/>
    <property type="match status" value="1"/>
</dbReference>
<dbReference type="RefSeq" id="WP_148450908.1">
    <property type="nucleotide sequence ID" value="NZ_VSDO01000001.1"/>
</dbReference>
<dbReference type="Proteomes" id="UP000325218">
    <property type="component" value="Unassembled WGS sequence"/>
</dbReference>
<keyword evidence="1" id="KW-0805">Transcription regulation</keyword>
<keyword evidence="9" id="KW-1185">Reference proteome</keyword>
<dbReference type="Gene3D" id="1.10.10.60">
    <property type="entry name" value="Homeodomain-like"/>
    <property type="match status" value="2"/>
</dbReference>
<accession>A0A5D0D067</accession>
<feature type="modified residue" description="4-aspartylphosphate" evidence="4">
    <location>
        <position position="54"/>
    </location>
</feature>
<dbReference type="InterPro" id="IPR009057">
    <property type="entry name" value="Homeodomain-like_sf"/>
</dbReference>
<dbReference type="PROSITE" id="PS00041">
    <property type="entry name" value="HTH_ARAC_FAMILY_1"/>
    <property type="match status" value="1"/>
</dbReference>
<dbReference type="PROSITE" id="PS01124">
    <property type="entry name" value="HTH_ARAC_FAMILY_2"/>
    <property type="match status" value="1"/>
</dbReference>
<dbReference type="InterPro" id="IPR018062">
    <property type="entry name" value="HTH_AraC-typ_CS"/>
</dbReference>
<dbReference type="SMART" id="SM00448">
    <property type="entry name" value="REC"/>
    <property type="match status" value="1"/>
</dbReference>
<dbReference type="PANTHER" id="PTHR43280">
    <property type="entry name" value="ARAC-FAMILY TRANSCRIPTIONAL REGULATOR"/>
    <property type="match status" value="1"/>
</dbReference>
<evidence type="ECO:0000313" key="9">
    <source>
        <dbReference type="Proteomes" id="UP000325218"/>
    </source>
</evidence>
<dbReference type="OrthoDB" id="159632at2"/>
<evidence type="ECO:0000259" key="6">
    <source>
        <dbReference type="PROSITE" id="PS01124"/>
    </source>
</evidence>
<dbReference type="PANTHER" id="PTHR43280:SF2">
    <property type="entry name" value="HTH-TYPE TRANSCRIPTIONAL REGULATOR EXSA"/>
    <property type="match status" value="1"/>
</dbReference>
<dbReference type="EMBL" id="VSDO01000001">
    <property type="protein sequence ID" value="TYA15318.1"/>
    <property type="molecule type" value="Genomic_DNA"/>
</dbReference>
<reference evidence="8 9" key="1">
    <citation type="submission" date="2019-08" db="EMBL/GenBank/DDBJ databases">
        <title>Genome sequencing of Paenibacillus faecis DSM 23593(T).</title>
        <authorList>
            <person name="Kook J.-K."/>
            <person name="Park S.-N."/>
            <person name="Lim Y.K."/>
        </authorList>
    </citation>
    <scope>NUCLEOTIDE SEQUENCE [LARGE SCALE GENOMIC DNA]</scope>
    <source>
        <strain evidence="8 9">DSM 23593</strain>
    </source>
</reference>
<dbReference type="GO" id="GO:0003700">
    <property type="term" value="F:DNA-binding transcription factor activity"/>
    <property type="evidence" value="ECO:0007669"/>
    <property type="project" value="InterPro"/>
</dbReference>
<comment type="caution">
    <text evidence="8">The sequence shown here is derived from an EMBL/GenBank/DDBJ whole genome shotgun (WGS) entry which is preliminary data.</text>
</comment>
<name>A0A5D0D067_9BACL</name>
<feature type="region of interest" description="Disordered" evidence="5">
    <location>
        <begin position="309"/>
        <end position="330"/>
    </location>
</feature>
<feature type="domain" description="HTH araC/xylS-type" evidence="6">
    <location>
        <begin position="472"/>
        <end position="570"/>
    </location>
</feature>
<dbReference type="Pfam" id="PF00072">
    <property type="entry name" value="Response_reg"/>
    <property type="match status" value="1"/>
</dbReference>
<dbReference type="Gene3D" id="3.40.50.2300">
    <property type="match status" value="1"/>
</dbReference>
<keyword evidence="3" id="KW-0804">Transcription</keyword>
<dbReference type="GO" id="GO:0000160">
    <property type="term" value="P:phosphorelay signal transduction system"/>
    <property type="evidence" value="ECO:0007669"/>
    <property type="project" value="InterPro"/>
</dbReference>
<dbReference type="InterPro" id="IPR020449">
    <property type="entry name" value="Tscrpt_reg_AraC-type_HTH"/>
</dbReference>
<keyword evidence="4" id="KW-0597">Phosphoprotein</keyword>
<gene>
    <name evidence="8" type="ORF">FRY98_06725</name>
</gene>
<evidence type="ECO:0000256" key="2">
    <source>
        <dbReference type="ARBA" id="ARBA00023125"/>
    </source>
</evidence>